<dbReference type="EMBL" id="AMQN01007230">
    <property type="status" value="NOT_ANNOTATED_CDS"/>
    <property type="molecule type" value="Genomic_DNA"/>
</dbReference>
<dbReference type="PROSITE" id="PS50055">
    <property type="entry name" value="TYR_PHOSPHATASE_PTP"/>
    <property type="match status" value="1"/>
</dbReference>
<dbReference type="InterPro" id="IPR029021">
    <property type="entry name" value="Prot-tyrosine_phosphatase-like"/>
</dbReference>
<dbReference type="HOGENOM" id="CLU_055015_0_0_1"/>
<feature type="compositionally biased region" description="Low complexity" evidence="1">
    <location>
        <begin position="36"/>
        <end position="50"/>
    </location>
</feature>
<evidence type="ECO:0000256" key="1">
    <source>
        <dbReference type="SAM" id="MobiDB-lite"/>
    </source>
</evidence>
<evidence type="ECO:0000313" key="3">
    <source>
        <dbReference type="EMBL" id="ELU06952.1"/>
    </source>
</evidence>
<sequence>MVLYFVDISRKPDHLPPSGIRKKTPDITYYNTPGKHSTAADASNSDANHAVFQSDKTKPKVGLSKTTQPTSEGKLNFVQVDGFRGKWNFFAFQCPKGSDAVGEFWRFIDDKNIQNIVLLEDISSKVLPAAGGSMLGSTKVICKEEWQKNGIKKFTATINKGKHREEGVYVNQRNGINVLVVDYELTNKVIINTRKNLILRGRSQKCAIMCKDGKQLSGFFISVQIMLDMVDAGNDIDVLYSMNQFKAVCPDFAPSEEQFFQLTHLGKDYNKEKAFDCGKYN</sequence>
<feature type="region of interest" description="Disordered" evidence="1">
    <location>
        <begin position="32"/>
        <end position="68"/>
    </location>
</feature>
<accession>R7USQ9</accession>
<reference evidence="5" key="1">
    <citation type="submission" date="2012-12" db="EMBL/GenBank/DDBJ databases">
        <authorList>
            <person name="Hellsten U."/>
            <person name="Grimwood J."/>
            <person name="Chapman J.A."/>
            <person name="Shapiro H."/>
            <person name="Aerts A."/>
            <person name="Otillar R.P."/>
            <person name="Terry A.Y."/>
            <person name="Boore J.L."/>
            <person name="Simakov O."/>
            <person name="Marletaz F."/>
            <person name="Cho S.-J."/>
            <person name="Edsinger-Gonzales E."/>
            <person name="Havlak P."/>
            <person name="Kuo D.-H."/>
            <person name="Larsson T."/>
            <person name="Lv J."/>
            <person name="Arendt D."/>
            <person name="Savage R."/>
            <person name="Osoegawa K."/>
            <person name="de Jong P."/>
            <person name="Lindberg D.R."/>
            <person name="Seaver E.C."/>
            <person name="Weisblat D.A."/>
            <person name="Putnam N.H."/>
            <person name="Grigoriev I.V."/>
            <person name="Rokhsar D.S."/>
        </authorList>
    </citation>
    <scope>NUCLEOTIDE SEQUENCE</scope>
    <source>
        <strain evidence="5">I ESC-2004</strain>
    </source>
</reference>
<keyword evidence="5" id="KW-1185">Reference proteome</keyword>
<feature type="domain" description="Tyrosine-protein phosphatase" evidence="2">
    <location>
        <begin position="60"/>
        <end position="259"/>
    </location>
</feature>
<name>R7USQ9_CAPTE</name>
<gene>
    <name evidence="3" type="ORF">CAPTEDRAFT_203523</name>
</gene>
<dbReference type="Pfam" id="PF00102">
    <property type="entry name" value="Y_phosphatase"/>
    <property type="match status" value="1"/>
</dbReference>
<dbReference type="EMBL" id="KB300259">
    <property type="protein sequence ID" value="ELU06952.1"/>
    <property type="molecule type" value="Genomic_DNA"/>
</dbReference>
<dbReference type="Proteomes" id="UP000014760">
    <property type="component" value="Unassembled WGS sequence"/>
</dbReference>
<protein>
    <recommendedName>
        <fullName evidence="2">Tyrosine-protein phosphatase domain-containing protein</fullName>
    </recommendedName>
</protein>
<evidence type="ECO:0000313" key="5">
    <source>
        <dbReference type="Proteomes" id="UP000014760"/>
    </source>
</evidence>
<organism evidence="3">
    <name type="scientific">Capitella teleta</name>
    <name type="common">Polychaete worm</name>
    <dbReference type="NCBI Taxonomy" id="283909"/>
    <lineage>
        <taxon>Eukaryota</taxon>
        <taxon>Metazoa</taxon>
        <taxon>Spiralia</taxon>
        <taxon>Lophotrochozoa</taxon>
        <taxon>Annelida</taxon>
        <taxon>Polychaeta</taxon>
        <taxon>Sedentaria</taxon>
        <taxon>Scolecida</taxon>
        <taxon>Capitellidae</taxon>
        <taxon>Capitella</taxon>
    </lineage>
</organism>
<dbReference type="Gene3D" id="3.90.190.10">
    <property type="entry name" value="Protein tyrosine phosphatase superfamily"/>
    <property type="match status" value="1"/>
</dbReference>
<dbReference type="SUPFAM" id="SSF52799">
    <property type="entry name" value="(Phosphotyrosine protein) phosphatases II"/>
    <property type="match status" value="1"/>
</dbReference>
<dbReference type="GO" id="GO:0004725">
    <property type="term" value="F:protein tyrosine phosphatase activity"/>
    <property type="evidence" value="ECO:0007669"/>
    <property type="project" value="InterPro"/>
</dbReference>
<evidence type="ECO:0000259" key="2">
    <source>
        <dbReference type="PROSITE" id="PS50055"/>
    </source>
</evidence>
<reference evidence="3 5" key="2">
    <citation type="journal article" date="2013" name="Nature">
        <title>Insights into bilaterian evolution from three spiralian genomes.</title>
        <authorList>
            <person name="Simakov O."/>
            <person name="Marletaz F."/>
            <person name="Cho S.J."/>
            <person name="Edsinger-Gonzales E."/>
            <person name="Havlak P."/>
            <person name="Hellsten U."/>
            <person name="Kuo D.H."/>
            <person name="Larsson T."/>
            <person name="Lv J."/>
            <person name="Arendt D."/>
            <person name="Savage R."/>
            <person name="Osoegawa K."/>
            <person name="de Jong P."/>
            <person name="Grimwood J."/>
            <person name="Chapman J.A."/>
            <person name="Shapiro H."/>
            <person name="Aerts A."/>
            <person name="Otillar R.P."/>
            <person name="Terry A.Y."/>
            <person name="Boore J.L."/>
            <person name="Grigoriev I.V."/>
            <person name="Lindberg D.R."/>
            <person name="Seaver E.C."/>
            <person name="Weisblat D.A."/>
            <person name="Putnam N.H."/>
            <person name="Rokhsar D.S."/>
        </authorList>
    </citation>
    <scope>NUCLEOTIDE SEQUENCE</scope>
    <source>
        <strain evidence="3 5">I ESC-2004</strain>
    </source>
</reference>
<dbReference type="AlphaFoldDB" id="R7USQ9"/>
<reference evidence="4" key="3">
    <citation type="submission" date="2015-06" db="UniProtKB">
        <authorList>
            <consortium name="EnsemblMetazoa"/>
        </authorList>
    </citation>
    <scope>IDENTIFICATION</scope>
</reference>
<dbReference type="EnsemblMetazoa" id="CapteT203523">
    <property type="protein sequence ID" value="CapteP203523"/>
    <property type="gene ID" value="CapteG203523"/>
</dbReference>
<dbReference type="InterPro" id="IPR000242">
    <property type="entry name" value="PTP_cat"/>
</dbReference>
<proteinExistence type="predicted"/>
<evidence type="ECO:0000313" key="4">
    <source>
        <dbReference type="EnsemblMetazoa" id="CapteP203523"/>
    </source>
</evidence>